<evidence type="ECO:0000313" key="2">
    <source>
        <dbReference type="EMBL" id="PIN04127.1"/>
    </source>
</evidence>
<organism evidence="2 3">
    <name type="scientific">Handroanthus impetiginosus</name>
    <dbReference type="NCBI Taxonomy" id="429701"/>
    <lineage>
        <taxon>Eukaryota</taxon>
        <taxon>Viridiplantae</taxon>
        <taxon>Streptophyta</taxon>
        <taxon>Embryophyta</taxon>
        <taxon>Tracheophyta</taxon>
        <taxon>Spermatophyta</taxon>
        <taxon>Magnoliopsida</taxon>
        <taxon>eudicotyledons</taxon>
        <taxon>Gunneridae</taxon>
        <taxon>Pentapetalae</taxon>
        <taxon>asterids</taxon>
        <taxon>lamiids</taxon>
        <taxon>Lamiales</taxon>
        <taxon>Bignoniaceae</taxon>
        <taxon>Crescentiina</taxon>
        <taxon>Tabebuia alliance</taxon>
        <taxon>Handroanthus</taxon>
    </lineage>
</organism>
<protein>
    <submittedName>
        <fullName evidence="2">Uncharacterized protein</fullName>
    </submittedName>
</protein>
<dbReference type="EMBL" id="NKXS01005271">
    <property type="protein sequence ID" value="PIN04127.1"/>
    <property type="molecule type" value="Genomic_DNA"/>
</dbReference>
<sequence>MAFMVSNNQPSFSDKAEKMSFSSKDESEPIGSVSSQLFLKSSSHNLDKDVVLRRLRHHKTMSKVRNAFQSMLAADTEELCVEKWLQQGDTFTSP</sequence>
<dbReference type="AlphaFoldDB" id="A0A2G9GFS8"/>
<dbReference type="PANTHER" id="PTHR35324:SF4">
    <property type="entry name" value="EXPRESSED PROTEIN"/>
    <property type="match status" value="1"/>
</dbReference>
<dbReference type="OrthoDB" id="912311at2759"/>
<feature type="region of interest" description="Disordered" evidence="1">
    <location>
        <begin position="1"/>
        <end position="29"/>
    </location>
</feature>
<evidence type="ECO:0000313" key="3">
    <source>
        <dbReference type="Proteomes" id="UP000231279"/>
    </source>
</evidence>
<proteinExistence type="predicted"/>
<keyword evidence="3" id="KW-1185">Reference proteome</keyword>
<reference evidence="3" key="1">
    <citation type="journal article" date="2018" name="Gigascience">
        <title>Genome assembly of the Pink Ipe (Handroanthus impetiginosus, Bignoniaceae), a highly valued, ecologically keystone Neotropical timber forest tree.</title>
        <authorList>
            <person name="Silva-Junior O.B."/>
            <person name="Grattapaglia D."/>
            <person name="Novaes E."/>
            <person name="Collevatti R.G."/>
        </authorList>
    </citation>
    <scope>NUCLEOTIDE SEQUENCE [LARGE SCALE GENOMIC DNA]</scope>
    <source>
        <strain evidence="3">cv. UFG-1</strain>
    </source>
</reference>
<evidence type="ECO:0000256" key="1">
    <source>
        <dbReference type="SAM" id="MobiDB-lite"/>
    </source>
</evidence>
<feature type="compositionally biased region" description="Basic and acidic residues" evidence="1">
    <location>
        <begin position="14"/>
        <end position="27"/>
    </location>
</feature>
<dbReference type="PANTHER" id="PTHR35324">
    <property type="entry name" value="BNAA08G03750D PROTEIN"/>
    <property type="match status" value="1"/>
</dbReference>
<name>A0A2G9GFS8_9LAMI</name>
<accession>A0A2G9GFS8</accession>
<comment type="caution">
    <text evidence="2">The sequence shown here is derived from an EMBL/GenBank/DDBJ whole genome shotgun (WGS) entry which is preliminary data.</text>
</comment>
<gene>
    <name evidence="2" type="ORF">CDL12_23342</name>
</gene>
<dbReference type="Proteomes" id="UP000231279">
    <property type="component" value="Unassembled WGS sequence"/>
</dbReference>
<feature type="compositionally biased region" description="Polar residues" evidence="1">
    <location>
        <begin position="1"/>
        <end position="12"/>
    </location>
</feature>